<dbReference type="SUPFAM" id="SSF74788">
    <property type="entry name" value="Cullin repeat-like"/>
    <property type="match status" value="1"/>
</dbReference>
<accession>A0A177B6T3</accession>
<name>A0A177B6T3_9BILA</name>
<dbReference type="Proteomes" id="UP000078046">
    <property type="component" value="Unassembled WGS sequence"/>
</dbReference>
<organism evidence="1 2">
    <name type="scientific">Intoshia linei</name>
    <dbReference type="NCBI Taxonomy" id="1819745"/>
    <lineage>
        <taxon>Eukaryota</taxon>
        <taxon>Metazoa</taxon>
        <taxon>Spiralia</taxon>
        <taxon>Lophotrochozoa</taxon>
        <taxon>Mesozoa</taxon>
        <taxon>Orthonectida</taxon>
        <taxon>Rhopaluridae</taxon>
        <taxon>Intoshia</taxon>
    </lineage>
</organism>
<dbReference type="Gene3D" id="3.30.230.130">
    <property type="entry name" value="Cullin, Chain C, Domain 2"/>
    <property type="match status" value="1"/>
</dbReference>
<keyword evidence="2" id="KW-1185">Reference proteome</keyword>
<dbReference type="EMBL" id="LWCA01000201">
    <property type="protein sequence ID" value="OAF69998.1"/>
    <property type="molecule type" value="Genomic_DNA"/>
</dbReference>
<gene>
    <name evidence="1" type="ORF">A3Q56_02218</name>
</gene>
<protein>
    <recommendedName>
        <fullName evidence="3">Cullin family profile domain-containing protein</fullName>
    </recommendedName>
</protein>
<evidence type="ECO:0000313" key="1">
    <source>
        <dbReference type="EMBL" id="OAF69998.1"/>
    </source>
</evidence>
<evidence type="ECO:0000313" key="2">
    <source>
        <dbReference type="Proteomes" id="UP000078046"/>
    </source>
</evidence>
<sequence>MIKLNFLTDWKSVGDSILKIMYTKKCTCREMSDLYSKIYSICLWDEQSICKITKWLENEFIKYFSLQAQKLNTFVCDEYTSESNETNTELTNCYADIWNDFLGIYECIPKAFRQLDLQKLIQLSGYPEIRGKHSFVAELMIVCFYKLVFFSYEDDLLNVYFTALNSLRNETIIEDKMKENIFKIIEIYEYLPVKQKRMNFQIKFWQNIFTFYNYWIINKLDLLTFSHFIEKLFPLEVSFFLCSSSNLTKHLPDSAIEDMPKKSYKELEIYIIDKSYNFISPLKSKRSALSDFKLFLVDHFILKYKKLIPNLLCIINLKCKDRDIYKIINFLSCYPTIFEETITKLKEYFVAHHLPQIESHELNNYLPLLASIFKIVDKFINLFEKDFIDLFPSLKHFEEDVMVSLINSEKESIVLKFSKESLVKAKVSQTQLILNEIWNYHFENKILILQNPSCFNFEKPNYLILTRIFKYFRSKDIFVCIYKRNLIYHLINCCYKKKFFNQYLDKILFKITEFAQLSNMTTEDYMGLKLVILNLKNFDINIEFESIKPYNYITEKTCIKPIIFSSSEYNEIQSKWECNDGIFRNITNQLDTQFLTKYPNRSINWDFQKSYSIIDLQLEKSSISIRCTCLQLEILHLVMQKPCTLKHLSDSIRIDVNYIKTALNGLCFHKSYQNQIIKVFESNKLIISKTKMTQEMTFKLNLDYSIKNSSQLINIML</sequence>
<reference evidence="1 2" key="1">
    <citation type="submission" date="2016-04" db="EMBL/GenBank/DDBJ databases">
        <title>The genome of Intoshia linei affirms orthonectids as highly simplified spiralians.</title>
        <authorList>
            <person name="Mikhailov K.V."/>
            <person name="Slusarev G.S."/>
            <person name="Nikitin M.A."/>
            <person name="Logacheva M.D."/>
            <person name="Penin A."/>
            <person name="Aleoshin V."/>
            <person name="Panchin Y.V."/>
        </authorList>
    </citation>
    <scope>NUCLEOTIDE SEQUENCE [LARGE SCALE GENOMIC DNA]</scope>
    <source>
        <strain evidence="1">Intl2013</strain>
        <tissue evidence="1">Whole animal</tissue>
    </source>
</reference>
<dbReference type="Gene3D" id="1.20.1310.10">
    <property type="entry name" value="Cullin Repeats"/>
    <property type="match status" value="1"/>
</dbReference>
<dbReference type="InterPro" id="IPR016159">
    <property type="entry name" value="Cullin_repeat-like_dom_sf"/>
</dbReference>
<dbReference type="SUPFAM" id="SSF75632">
    <property type="entry name" value="Cullin homology domain"/>
    <property type="match status" value="1"/>
</dbReference>
<proteinExistence type="predicted"/>
<comment type="caution">
    <text evidence="1">The sequence shown here is derived from an EMBL/GenBank/DDBJ whole genome shotgun (WGS) entry which is preliminary data.</text>
</comment>
<evidence type="ECO:0008006" key="3">
    <source>
        <dbReference type="Google" id="ProtNLM"/>
    </source>
</evidence>
<dbReference type="InterPro" id="IPR036317">
    <property type="entry name" value="Cullin_homology_sf"/>
</dbReference>
<dbReference type="AlphaFoldDB" id="A0A177B6T3"/>